<name>A0ABT4UCS2_9ACTN</name>
<keyword evidence="2" id="KW-1185">Reference proteome</keyword>
<proteinExistence type="predicted"/>
<organism evidence="1 2">
    <name type="scientific">Nocardiopsis endophytica</name>
    <dbReference type="NCBI Taxonomy" id="3018445"/>
    <lineage>
        <taxon>Bacteria</taxon>
        <taxon>Bacillati</taxon>
        <taxon>Actinomycetota</taxon>
        <taxon>Actinomycetes</taxon>
        <taxon>Streptosporangiales</taxon>
        <taxon>Nocardiopsidaceae</taxon>
        <taxon>Nocardiopsis</taxon>
    </lineage>
</organism>
<evidence type="ECO:0000313" key="2">
    <source>
        <dbReference type="Proteomes" id="UP001527866"/>
    </source>
</evidence>
<evidence type="ECO:0000313" key="1">
    <source>
        <dbReference type="EMBL" id="MDA2814725.1"/>
    </source>
</evidence>
<protein>
    <submittedName>
        <fullName evidence="1">Uncharacterized protein</fullName>
    </submittedName>
</protein>
<reference evidence="1 2" key="1">
    <citation type="submission" date="2023-01" db="EMBL/GenBank/DDBJ databases">
        <title>Draft genome sequence of Nocardiopsis sp. RSe5-2 isolated from halophytes.</title>
        <authorList>
            <person name="Duangmal K."/>
            <person name="Chantavorakit T."/>
        </authorList>
    </citation>
    <scope>NUCLEOTIDE SEQUENCE [LARGE SCALE GENOMIC DNA]</scope>
    <source>
        <strain evidence="1 2">RSe5-2</strain>
    </source>
</reference>
<dbReference type="RefSeq" id="WP_270690223.1">
    <property type="nucleotide sequence ID" value="NZ_JAQFWQ010000139.1"/>
</dbReference>
<accession>A0ABT4UCS2</accession>
<comment type="caution">
    <text evidence="1">The sequence shown here is derived from an EMBL/GenBank/DDBJ whole genome shotgun (WGS) entry which is preliminary data.</text>
</comment>
<sequence>MERLWDADPSAGFRRRLGKTASELDKSRLDDDCPEIWELDNGDIAVVGRDVTDRYSHRLPDGVRVGPDERLVVIPGAMLRSAKPDIADD</sequence>
<dbReference type="EMBL" id="JAQFWQ010000139">
    <property type="protein sequence ID" value="MDA2814725.1"/>
    <property type="molecule type" value="Genomic_DNA"/>
</dbReference>
<dbReference type="Proteomes" id="UP001527866">
    <property type="component" value="Unassembled WGS sequence"/>
</dbReference>
<gene>
    <name evidence="1" type="ORF">O4J56_29040</name>
</gene>